<dbReference type="GO" id="GO:0016020">
    <property type="term" value="C:membrane"/>
    <property type="evidence" value="ECO:0007669"/>
    <property type="project" value="InterPro"/>
</dbReference>
<feature type="transmembrane region" description="Helical" evidence="2">
    <location>
        <begin position="91"/>
        <end position="111"/>
    </location>
</feature>
<feature type="transmembrane region" description="Helical" evidence="2">
    <location>
        <begin position="231"/>
        <end position="251"/>
    </location>
</feature>
<feature type="transmembrane region" description="Helical" evidence="2">
    <location>
        <begin position="201"/>
        <end position="219"/>
    </location>
</feature>
<dbReference type="Proteomes" id="UP000252008">
    <property type="component" value="Unassembled WGS sequence"/>
</dbReference>
<dbReference type="STRING" id="39692.BST38_12505"/>
<evidence type="ECO:0000313" key="5">
    <source>
        <dbReference type="Proteomes" id="UP000252008"/>
    </source>
</evidence>
<feature type="transmembrane region" description="Helical" evidence="2">
    <location>
        <begin position="143"/>
        <end position="161"/>
    </location>
</feature>
<dbReference type="InterPro" id="IPR000620">
    <property type="entry name" value="EamA_dom"/>
</dbReference>
<feature type="transmembrane region" description="Helical" evidence="2">
    <location>
        <begin position="67"/>
        <end position="85"/>
    </location>
</feature>
<keyword evidence="2" id="KW-0812">Transmembrane</keyword>
<organism evidence="4 5">
    <name type="scientific">Mycolicibacterium parafortuitum</name>
    <name type="common">Mycobacterium parafortuitum</name>
    <dbReference type="NCBI Taxonomy" id="39692"/>
    <lineage>
        <taxon>Bacteria</taxon>
        <taxon>Bacillati</taxon>
        <taxon>Actinomycetota</taxon>
        <taxon>Actinomycetes</taxon>
        <taxon>Mycobacteriales</taxon>
        <taxon>Mycobacteriaceae</taxon>
        <taxon>Mycolicibacterium</taxon>
    </lineage>
</organism>
<feature type="transmembrane region" description="Helical" evidence="2">
    <location>
        <begin position="118"/>
        <end position="137"/>
    </location>
</feature>
<feature type="domain" description="EamA" evidence="3">
    <location>
        <begin position="142"/>
        <end position="269"/>
    </location>
</feature>
<evidence type="ECO:0000256" key="1">
    <source>
        <dbReference type="ARBA" id="ARBA00007362"/>
    </source>
</evidence>
<comment type="similarity">
    <text evidence="1">Belongs to the EamA transporter family.</text>
</comment>
<dbReference type="SUPFAM" id="SSF103481">
    <property type="entry name" value="Multidrug resistance efflux transporter EmrE"/>
    <property type="match status" value="1"/>
</dbReference>
<sequence>MTTDHARNGVLMAIAAQMCIQLGLVVAVGLIDQIGSDGTAWLRLSLAGIILLIAVRPRPSAFTWRTFGMCVVLGCVTAAISLLFMASLDRLTLGTATALEFLGPLAIAMLHGRGRARVLWPALALLGVVLLSHPFGGGIDGKGAFLALAAGVCWAVYILLTQRVGDQVAGINGLAISMPVAGLVSTFFVDSIGFSLLTPQLLLIGLGMALLLPVIPYVLELLALRRLTTATFGVLMSLEPAFAALVGFLLLDQNPGIAGLLGIGAVVAAGVGAARAGGREMAVPVEVG</sequence>
<keyword evidence="2" id="KW-1133">Transmembrane helix</keyword>
<proteinExistence type="inferred from homology"/>
<evidence type="ECO:0000313" key="4">
    <source>
        <dbReference type="EMBL" id="SRX82157.1"/>
    </source>
</evidence>
<feature type="transmembrane region" description="Helical" evidence="2">
    <location>
        <begin position="168"/>
        <end position="189"/>
    </location>
</feature>
<feature type="transmembrane region" description="Helical" evidence="2">
    <location>
        <begin position="38"/>
        <end position="55"/>
    </location>
</feature>
<keyword evidence="5" id="KW-1185">Reference proteome</keyword>
<evidence type="ECO:0000259" key="3">
    <source>
        <dbReference type="Pfam" id="PF00892"/>
    </source>
</evidence>
<evidence type="ECO:0000256" key="2">
    <source>
        <dbReference type="SAM" id="Phobius"/>
    </source>
</evidence>
<gene>
    <name evidence="4" type="ORF">MPP7335_03917</name>
</gene>
<dbReference type="Pfam" id="PF00892">
    <property type="entry name" value="EamA"/>
    <property type="match status" value="1"/>
</dbReference>
<dbReference type="AlphaFoldDB" id="A0A375YLW7"/>
<dbReference type="EMBL" id="UEGS01000001">
    <property type="protein sequence ID" value="SRX82157.1"/>
    <property type="molecule type" value="Genomic_DNA"/>
</dbReference>
<feature type="transmembrane region" description="Helical" evidence="2">
    <location>
        <begin position="12"/>
        <end position="32"/>
    </location>
</feature>
<protein>
    <submittedName>
        <fullName evidence="4">Drug/metabolite transporter permease [Rhodococcus jostii RHA1]</fullName>
    </submittedName>
</protein>
<dbReference type="RefSeq" id="WP_181792047.1">
    <property type="nucleotide sequence ID" value="NZ_MVID01000009.1"/>
</dbReference>
<accession>A0A375YLW7</accession>
<reference evidence="4 5" key="1">
    <citation type="submission" date="2018-05" db="EMBL/GenBank/DDBJ databases">
        <authorList>
            <consortium name="IHU Genomes"/>
        </authorList>
    </citation>
    <scope>NUCLEOTIDE SEQUENCE [LARGE SCALE GENOMIC DNA]</scope>
    <source>
        <strain evidence="4 5">P7335</strain>
    </source>
</reference>
<name>A0A375YLW7_MYCPF</name>
<keyword evidence="2" id="KW-0472">Membrane</keyword>
<feature type="transmembrane region" description="Helical" evidence="2">
    <location>
        <begin position="257"/>
        <end position="274"/>
    </location>
</feature>
<dbReference type="InterPro" id="IPR037185">
    <property type="entry name" value="EmrE-like"/>
</dbReference>